<reference evidence="1 2" key="1">
    <citation type="submission" date="2020-08" db="EMBL/GenBank/DDBJ databases">
        <title>Genomic Encyclopedia of Type Strains, Phase IV (KMG-IV): sequencing the most valuable type-strain genomes for metagenomic binning, comparative biology and taxonomic classification.</title>
        <authorList>
            <person name="Goeker M."/>
        </authorList>
    </citation>
    <scope>NUCLEOTIDE SEQUENCE [LARGE SCALE GENOMIC DNA]</scope>
    <source>
        <strain evidence="1 2">YC6886</strain>
    </source>
</reference>
<name>A0A840V3C6_9BACT</name>
<dbReference type="AlphaFoldDB" id="A0A840V3C6"/>
<sequence length="129" mass="14863">MIYRHIYQEVVMYLNGETGAPPTSCACRRLCRALPEGHKPKCWSLCQQIVFESIGLEKLIGSGDFEEKMRMARHIHEMLIETWMLSRDVETRSDLLGYANRILDHCRDMERRAQLGASFHPPSLGESPN</sequence>
<evidence type="ECO:0000313" key="1">
    <source>
        <dbReference type="EMBL" id="MBB5352482.1"/>
    </source>
</evidence>
<dbReference type="RefSeq" id="WP_184019563.1">
    <property type="nucleotide sequence ID" value="NZ_JACHFD010000013.1"/>
</dbReference>
<keyword evidence="2" id="KW-1185">Reference proteome</keyword>
<proteinExistence type="predicted"/>
<accession>A0A840V3C6</accession>
<dbReference type="Proteomes" id="UP000557717">
    <property type="component" value="Unassembled WGS sequence"/>
</dbReference>
<comment type="caution">
    <text evidence="1">The sequence shown here is derived from an EMBL/GenBank/DDBJ whole genome shotgun (WGS) entry which is preliminary data.</text>
</comment>
<evidence type="ECO:0000313" key="2">
    <source>
        <dbReference type="Proteomes" id="UP000557717"/>
    </source>
</evidence>
<gene>
    <name evidence="1" type="ORF">HNR46_002728</name>
</gene>
<dbReference type="EMBL" id="JACHFD010000013">
    <property type="protein sequence ID" value="MBB5352482.1"/>
    <property type="molecule type" value="Genomic_DNA"/>
</dbReference>
<organism evidence="1 2">
    <name type="scientific">Haloferula luteola</name>
    <dbReference type="NCBI Taxonomy" id="595692"/>
    <lineage>
        <taxon>Bacteria</taxon>
        <taxon>Pseudomonadati</taxon>
        <taxon>Verrucomicrobiota</taxon>
        <taxon>Verrucomicrobiia</taxon>
        <taxon>Verrucomicrobiales</taxon>
        <taxon>Verrucomicrobiaceae</taxon>
        <taxon>Haloferula</taxon>
    </lineage>
</organism>
<protein>
    <submittedName>
        <fullName evidence="1">Uncharacterized protein</fullName>
    </submittedName>
</protein>